<evidence type="ECO:0000313" key="3">
    <source>
        <dbReference type="Proteomes" id="UP000481858"/>
    </source>
</evidence>
<evidence type="ECO:0000313" key="2">
    <source>
        <dbReference type="EMBL" id="KAF2970257.1"/>
    </source>
</evidence>
<dbReference type="GO" id="GO:0003676">
    <property type="term" value="F:nucleic acid binding"/>
    <property type="evidence" value="ECO:0007669"/>
    <property type="project" value="InterPro"/>
</dbReference>
<name>A0A7C8N9X6_9PEZI</name>
<gene>
    <name evidence="2" type="ORF">GQX73_g3270</name>
</gene>
<feature type="region of interest" description="Disordered" evidence="1">
    <location>
        <begin position="322"/>
        <end position="374"/>
    </location>
</feature>
<comment type="caution">
    <text evidence="2">The sequence shown here is derived from an EMBL/GenBank/DDBJ whole genome shotgun (WGS) entry which is preliminary data.</text>
</comment>
<proteinExistence type="predicted"/>
<dbReference type="InParanoid" id="A0A7C8N9X6"/>
<dbReference type="Proteomes" id="UP000481858">
    <property type="component" value="Unassembled WGS sequence"/>
</dbReference>
<reference evidence="2 3" key="1">
    <citation type="submission" date="2019-12" db="EMBL/GenBank/DDBJ databases">
        <title>Draft genome sequence of the ascomycete Xylaria multiplex DSM 110363.</title>
        <authorList>
            <person name="Buettner E."/>
            <person name="Kellner H."/>
        </authorList>
    </citation>
    <scope>NUCLEOTIDE SEQUENCE [LARGE SCALE GENOMIC DNA]</scope>
    <source>
        <strain evidence="2 3">DSM 110363</strain>
    </source>
</reference>
<keyword evidence="3" id="KW-1185">Reference proteome</keyword>
<sequence length="374" mass="41497">MLEPTATAANLKRSLLGAGVTEENIATLVQDASDVIQNDTHVTVTHPYNRNQSDGSAAHSKQAVCPTSTFQVPSYTAYSPAANGTLGNMSYLNGGHRPYTFEEGHDWSSHEHLGGTLTPSYSADGPTDIHNDSLNQIHRPQPLYARMCRRTITLCGLPPFTTLGDVTSVIRYGTLLDVFLRSAEHVASVSFVREEDAVRFYEHARKNDIYINAKRIFIKWADRHFILPGHVANKIAAGATRNLIIRRCGAAHTEESVRDDLEHIHNLIVIKVEFVGGSCYIKTNSVHNAMFARTCMMSRAKYKGSKIEWDVDECDQPFEVVHKATPRPHPPAKTTVAGTRNRFDMLRLDDDDNNDSDDKFDTSSEMPSTVDVAA</sequence>
<evidence type="ECO:0000256" key="1">
    <source>
        <dbReference type="SAM" id="MobiDB-lite"/>
    </source>
</evidence>
<dbReference type="SUPFAM" id="SSF54928">
    <property type="entry name" value="RNA-binding domain, RBD"/>
    <property type="match status" value="1"/>
</dbReference>
<protein>
    <recommendedName>
        <fullName evidence="4">RRM domain-containing protein</fullName>
    </recommendedName>
</protein>
<dbReference type="Gene3D" id="3.30.70.330">
    <property type="match status" value="1"/>
</dbReference>
<dbReference type="CDD" id="cd12261">
    <property type="entry name" value="RRM1_3_MRN1"/>
    <property type="match status" value="1"/>
</dbReference>
<organism evidence="2 3">
    <name type="scientific">Xylaria multiplex</name>
    <dbReference type="NCBI Taxonomy" id="323545"/>
    <lineage>
        <taxon>Eukaryota</taxon>
        <taxon>Fungi</taxon>
        <taxon>Dikarya</taxon>
        <taxon>Ascomycota</taxon>
        <taxon>Pezizomycotina</taxon>
        <taxon>Sordariomycetes</taxon>
        <taxon>Xylariomycetidae</taxon>
        <taxon>Xylariales</taxon>
        <taxon>Xylariaceae</taxon>
        <taxon>Xylaria</taxon>
    </lineage>
</organism>
<accession>A0A7C8N9X6</accession>
<dbReference type="OrthoDB" id="2935572at2759"/>
<dbReference type="AlphaFoldDB" id="A0A7C8N9X6"/>
<dbReference type="InterPro" id="IPR012677">
    <property type="entry name" value="Nucleotide-bd_a/b_plait_sf"/>
</dbReference>
<dbReference type="EMBL" id="WUBL01000025">
    <property type="protein sequence ID" value="KAF2970257.1"/>
    <property type="molecule type" value="Genomic_DNA"/>
</dbReference>
<dbReference type="InterPro" id="IPR035979">
    <property type="entry name" value="RBD_domain_sf"/>
</dbReference>
<evidence type="ECO:0008006" key="4">
    <source>
        <dbReference type="Google" id="ProtNLM"/>
    </source>
</evidence>